<evidence type="ECO:0000313" key="6">
    <source>
        <dbReference type="EMBL" id="KAG6376982.1"/>
    </source>
</evidence>
<dbReference type="SUPFAM" id="SSF49764">
    <property type="entry name" value="HSP20-like chaperones"/>
    <property type="match status" value="1"/>
</dbReference>
<gene>
    <name evidence="6" type="ORF">JVT61DRAFT_1023</name>
</gene>
<dbReference type="EMBL" id="JAGFBS010000010">
    <property type="protein sequence ID" value="KAG6376982.1"/>
    <property type="molecule type" value="Genomic_DNA"/>
</dbReference>
<dbReference type="CDD" id="cd06464">
    <property type="entry name" value="ACD_sHsps-like"/>
    <property type="match status" value="1"/>
</dbReference>
<comment type="caution">
    <text evidence="6">The sequence shown here is derived from an EMBL/GenBank/DDBJ whole genome shotgun (WGS) entry which is preliminary data.</text>
</comment>
<feature type="compositionally biased region" description="Low complexity" evidence="4">
    <location>
        <begin position="102"/>
        <end position="113"/>
    </location>
</feature>
<organism evidence="6 7">
    <name type="scientific">Boletus reticuloceps</name>
    <dbReference type="NCBI Taxonomy" id="495285"/>
    <lineage>
        <taxon>Eukaryota</taxon>
        <taxon>Fungi</taxon>
        <taxon>Dikarya</taxon>
        <taxon>Basidiomycota</taxon>
        <taxon>Agaricomycotina</taxon>
        <taxon>Agaricomycetes</taxon>
        <taxon>Agaricomycetidae</taxon>
        <taxon>Boletales</taxon>
        <taxon>Boletineae</taxon>
        <taxon>Boletaceae</taxon>
        <taxon>Boletoideae</taxon>
        <taxon>Boletus</taxon>
    </lineage>
</organism>
<dbReference type="InterPro" id="IPR008978">
    <property type="entry name" value="HSP20-like_chaperone"/>
</dbReference>
<evidence type="ECO:0000313" key="7">
    <source>
        <dbReference type="Proteomes" id="UP000683000"/>
    </source>
</evidence>
<feature type="region of interest" description="Disordered" evidence="4">
    <location>
        <begin position="73"/>
        <end position="136"/>
    </location>
</feature>
<sequence>MSISRFLHEFRPLFRMLDEPLRGAPTLYSFPHRSFLADPFLPSPTTVHPALDLTEEGDNYVVEAELPGVKKENIDISVGDGGRSVTIQGRTSSRPSRSGDISGSTTESSTTQGEGAGTGAVVSSSETPSNQLTTERLYSGTSSFTRTVWLPRSVDSSKITAKLTDGVLTLRAPKMEDKESIKINVD</sequence>
<dbReference type="InterPro" id="IPR002068">
    <property type="entry name" value="A-crystallin/Hsp20_dom"/>
</dbReference>
<dbReference type="Proteomes" id="UP000683000">
    <property type="component" value="Unassembled WGS sequence"/>
</dbReference>
<name>A0A8I2YTB6_9AGAM</name>
<evidence type="ECO:0000256" key="3">
    <source>
        <dbReference type="RuleBase" id="RU003616"/>
    </source>
</evidence>
<keyword evidence="7" id="KW-1185">Reference proteome</keyword>
<feature type="domain" description="SHSP" evidence="5">
    <location>
        <begin position="42"/>
        <end position="186"/>
    </location>
</feature>
<evidence type="ECO:0000259" key="5">
    <source>
        <dbReference type="PROSITE" id="PS01031"/>
    </source>
</evidence>
<dbReference type="InterPro" id="IPR031107">
    <property type="entry name" value="Small_HSP"/>
</dbReference>
<dbReference type="PROSITE" id="PS01031">
    <property type="entry name" value="SHSP"/>
    <property type="match status" value="1"/>
</dbReference>
<dbReference type="PANTHER" id="PTHR11527">
    <property type="entry name" value="HEAT-SHOCK PROTEIN 20 FAMILY MEMBER"/>
    <property type="match status" value="1"/>
</dbReference>
<protein>
    <submittedName>
        <fullName evidence="6">HSP20-like chaperone</fullName>
    </submittedName>
</protein>
<dbReference type="Gene3D" id="2.60.40.790">
    <property type="match status" value="1"/>
</dbReference>
<feature type="compositionally biased region" description="Polar residues" evidence="4">
    <location>
        <begin position="121"/>
        <end position="136"/>
    </location>
</feature>
<evidence type="ECO:0000256" key="1">
    <source>
        <dbReference type="ARBA" id="ARBA00023016"/>
    </source>
</evidence>
<comment type="similarity">
    <text evidence="2 3">Belongs to the small heat shock protein (HSP20) family.</text>
</comment>
<reference evidence="6" key="1">
    <citation type="submission" date="2021-03" db="EMBL/GenBank/DDBJ databases">
        <title>Evolutionary innovations through gain and loss of genes in the ectomycorrhizal Boletales.</title>
        <authorList>
            <person name="Wu G."/>
            <person name="Miyauchi S."/>
            <person name="Morin E."/>
            <person name="Yang Z.-L."/>
            <person name="Xu J."/>
            <person name="Martin F.M."/>
        </authorList>
    </citation>
    <scope>NUCLEOTIDE SEQUENCE</scope>
    <source>
        <strain evidence="6">BR01</strain>
    </source>
</reference>
<dbReference type="OrthoDB" id="1431247at2759"/>
<evidence type="ECO:0000256" key="4">
    <source>
        <dbReference type="SAM" id="MobiDB-lite"/>
    </source>
</evidence>
<accession>A0A8I2YTB6</accession>
<keyword evidence="1" id="KW-0346">Stress response</keyword>
<feature type="compositionally biased region" description="Polar residues" evidence="4">
    <location>
        <begin position="85"/>
        <end position="101"/>
    </location>
</feature>
<evidence type="ECO:0000256" key="2">
    <source>
        <dbReference type="PROSITE-ProRule" id="PRU00285"/>
    </source>
</evidence>
<dbReference type="Pfam" id="PF00011">
    <property type="entry name" value="HSP20"/>
    <property type="match status" value="2"/>
</dbReference>
<dbReference type="AlphaFoldDB" id="A0A8I2YTB6"/>
<proteinExistence type="inferred from homology"/>